<reference evidence="4" key="1">
    <citation type="journal article" date="2011" name="Nature">
        <title>Genome sequence and analysis of the tuber crop potato.</title>
        <authorList>
            <consortium name="The Potato Genome Sequencing Consortium"/>
        </authorList>
    </citation>
    <scope>NUCLEOTIDE SEQUENCE [LARGE SCALE GENOMIC DNA]</scope>
    <source>
        <strain evidence="4">cv. DM1-3 516 R44</strain>
    </source>
</reference>
<dbReference type="PaxDb" id="4113-PGSC0003DMT400095356"/>
<evidence type="ECO:0008006" key="5">
    <source>
        <dbReference type="Google" id="ProtNLM"/>
    </source>
</evidence>
<dbReference type="AlphaFoldDB" id="M1DW44"/>
<keyword evidence="4" id="KW-1185">Reference proteome</keyword>
<reference evidence="3" key="2">
    <citation type="submission" date="2015-06" db="UniProtKB">
        <authorList>
            <consortium name="EnsemblPlants"/>
        </authorList>
    </citation>
    <scope>IDENTIFICATION</scope>
    <source>
        <strain evidence="3">DM1-3 516 R44</strain>
    </source>
</reference>
<evidence type="ECO:0000256" key="1">
    <source>
        <dbReference type="SAM" id="Coils"/>
    </source>
</evidence>
<evidence type="ECO:0000256" key="2">
    <source>
        <dbReference type="SAM" id="MobiDB-lite"/>
    </source>
</evidence>
<evidence type="ECO:0000313" key="3">
    <source>
        <dbReference type="EnsemblPlants" id="PGSC0003DMT400095356"/>
    </source>
</evidence>
<name>M1DW44_SOLTU</name>
<proteinExistence type="predicted"/>
<sequence length="119" mass="13580">MSNQGVQVNPIGGNLGDEIELQPPRVVGGDNQGQYVRDGNFNRDNNYNRNNYGNRNNRARPYVPPQNWDSAPREAGGNMTRIEDMMYKMMRRFDATEQNMQEMQNELSGIGQKVYAHAV</sequence>
<dbReference type="Proteomes" id="UP000011115">
    <property type="component" value="Unassembled WGS sequence"/>
</dbReference>
<evidence type="ECO:0000313" key="4">
    <source>
        <dbReference type="Proteomes" id="UP000011115"/>
    </source>
</evidence>
<dbReference type="EnsemblPlants" id="PGSC0003DMT400095356">
    <property type="protein sequence ID" value="PGSC0003DMT400095356"/>
    <property type="gene ID" value="PGSC0003DMG400044927"/>
</dbReference>
<dbReference type="InParanoid" id="M1DW44"/>
<feature type="region of interest" description="Disordered" evidence="2">
    <location>
        <begin position="1"/>
        <end position="77"/>
    </location>
</feature>
<feature type="coiled-coil region" evidence="1">
    <location>
        <begin position="86"/>
        <end position="113"/>
    </location>
</feature>
<protein>
    <recommendedName>
        <fullName evidence="5">Integrase core domain containing protein</fullName>
    </recommendedName>
</protein>
<dbReference type="Gramene" id="PGSC0003DMT400095356">
    <property type="protein sequence ID" value="PGSC0003DMT400095356"/>
    <property type="gene ID" value="PGSC0003DMG400044927"/>
</dbReference>
<dbReference type="HOGENOM" id="CLU_2065690_0_0_1"/>
<keyword evidence="1" id="KW-0175">Coiled coil</keyword>
<feature type="compositionally biased region" description="Low complexity" evidence="2">
    <location>
        <begin position="37"/>
        <end position="56"/>
    </location>
</feature>
<organism evidence="3 4">
    <name type="scientific">Solanum tuberosum</name>
    <name type="common">Potato</name>
    <dbReference type="NCBI Taxonomy" id="4113"/>
    <lineage>
        <taxon>Eukaryota</taxon>
        <taxon>Viridiplantae</taxon>
        <taxon>Streptophyta</taxon>
        <taxon>Embryophyta</taxon>
        <taxon>Tracheophyta</taxon>
        <taxon>Spermatophyta</taxon>
        <taxon>Magnoliopsida</taxon>
        <taxon>eudicotyledons</taxon>
        <taxon>Gunneridae</taxon>
        <taxon>Pentapetalae</taxon>
        <taxon>asterids</taxon>
        <taxon>lamiids</taxon>
        <taxon>Solanales</taxon>
        <taxon>Solanaceae</taxon>
        <taxon>Solanoideae</taxon>
        <taxon>Solaneae</taxon>
        <taxon>Solanum</taxon>
    </lineage>
</organism>
<accession>M1DW44</accession>